<dbReference type="KEGG" id="bpg:Bathy01g01140"/>
<reference evidence="2 3" key="1">
    <citation type="submission" date="2011-10" db="EMBL/GenBank/DDBJ databases">
        <authorList>
            <person name="Genoscope - CEA"/>
        </authorList>
    </citation>
    <scope>NUCLEOTIDE SEQUENCE [LARGE SCALE GENOMIC DNA]</scope>
    <source>
        <strain evidence="2 3">RCC 1105</strain>
    </source>
</reference>
<dbReference type="RefSeq" id="XP_007515383.1">
    <property type="nucleotide sequence ID" value="XM_007515321.1"/>
</dbReference>
<feature type="compositionally biased region" description="Acidic residues" evidence="1">
    <location>
        <begin position="372"/>
        <end position="391"/>
    </location>
</feature>
<accession>K8E988</accession>
<evidence type="ECO:0000313" key="3">
    <source>
        <dbReference type="Proteomes" id="UP000198341"/>
    </source>
</evidence>
<dbReference type="EMBL" id="FO082278">
    <property type="protein sequence ID" value="CCO14262.1"/>
    <property type="molecule type" value="Genomic_DNA"/>
</dbReference>
<organism evidence="2 3">
    <name type="scientific">Bathycoccus prasinos</name>
    <dbReference type="NCBI Taxonomy" id="41875"/>
    <lineage>
        <taxon>Eukaryota</taxon>
        <taxon>Viridiplantae</taxon>
        <taxon>Chlorophyta</taxon>
        <taxon>Mamiellophyceae</taxon>
        <taxon>Mamiellales</taxon>
        <taxon>Bathycoccaceae</taxon>
        <taxon>Bathycoccus</taxon>
    </lineage>
</organism>
<dbReference type="GeneID" id="19017850"/>
<proteinExistence type="predicted"/>
<dbReference type="Proteomes" id="UP000198341">
    <property type="component" value="Chromosome 1"/>
</dbReference>
<keyword evidence="3" id="KW-1185">Reference proteome</keyword>
<sequence length="419" mass="46758">MVGNENGELTEASLKIDEKCRDDYFETVKRVADKVMAYHKKGKMPSEKDMMEFAHAVANHQVWHVVCLERKLDRACQKGGENYKKIRETASQTIDNAIEFLEKVGNENKAHPETHMGLYRHAARLLRQVATIQERYKFSQSEWKKISKPMNDPDDGGPMGGEGGVVGAACNNVANLYYWKNLNPPTKEGEAMYGGDGANFAVARFWLEKGAKAGDLNARKSLGGIKMRAQMAGLGISVVDKGMDEKTGLPIGYNSGKVDEDSVEYSESAVNTTSALEEFIANRMKKKVKRRKTEPKDRDPNTGAKGEFVSKRCIVDGLVSKPHLNGEECVPSKWSEEKKRYGVYDFNSGGLWIKPVNIIPKSEYYTYVTDDDKSDDDSDHSGEEDSEDEAAMAEKLRKANLTSGGKNARDMQSLKYFST</sequence>
<feature type="region of interest" description="Disordered" evidence="1">
    <location>
        <begin position="369"/>
        <end position="407"/>
    </location>
</feature>
<protein>
    <submittedName>
        <fullName evidence="2">Uncharacterized protein</fullName>
    </submittedName>
</protein>
<evidence type="ECO:0000256" key="1">
    <source>
        <dbReference type="SAM" id="MobiDB-lite"/>
    </source>
</evidence>
<name>K8E988_9CHLO</name>
<gene>
    <name evidence="2" type="ORF">Bathy01g01140</name>
</gene>
<dbReference type="AlphaFoldDB" id="K8E988"/>
<evidence type="ECO:0000313" key="2">
    <source>
        <dbReference type="EMBL" id="CCO14262.1"/>
    </source>
</evidence>